<keyword evidence="2" id="KW-1185">Reference proteome</keyword>
<accession>A0AA36NAQ5</accession>
<dbReference type="EMBL" id="CAUJNA010003168">
    <property type="protein sequence ID" value="CAJ1395468.1"/>
    <property type="molecule type" value="Genomic_DNA"/>
</dbReference>
<evidence type="ECO:0000313" key="1">
    <source>
        <dbReference type="EMBL" id="CAJ1395468.1"/>
    </source>
</evidence>
<name>A0AA36NAQ5_9DINO</name>
<reference evidence="1" key="1">
    <citation type="submission" date="2023-08" db="EMBL/GenBank/DDBJ databases">
        <authorList>
            <person name="Chen Y."/>
            <person name="Shah S."/>
            <person name="Dougan E. K."/>
            <person name="Thang M."/>
            <person name="Chan C."/>
        </authorList>
    </citation>
    <scope>NUCLEOTIDE SEQUENCE</scope>
</reference>
<dbReference type="AlphaFoldDB" id="A0AA36NAQ5"/>
<comment type="caution">
    <text evidence="1">The sequence shown here is derived from an EMBL/GenBank/DDBJ whole genome shotgun (WGS) entry which is preliminary data.</text>
</comment>
<sequence>MERRLKIGPRDTTPILLAKKRRVRNKLEQALQGCTSEFGEEVQAVAQCASELQQEELSFDTGLQPALEFMGCMGQMPGAVFTQLRGEMSHLLAQDLKSGARPAAEKVLSDMQLHASSAKVAEFLLATLHRLSELPGGGWLTASSESVILLQRLEKQAGCAGIHVPVLQRVGAGSAARLAAARVGGRSAALLAKDFARGGDLRATPPQANAARLEHAAGDGGGQGIVRCDGSTADLDAELVEIPEPALQGGCRGWSLASSTGRKVCFRLPWAARLSWGRAAAEHSAPELPAGCGGPGPSEAQRGWPMGCERRDRWQACQLQAHASWWLRRTAAGQIGELEGIHAVEAQVEGSRLVLRQLAGDGMVYKCHCDVSADQMVLMNGQWECCKLKGSAEEIIEDVNSIKGTFTAKRLGVAPLVDSSFREWDDMTQLLVETGKLQKNEAADGKALRHWHAALKDLRTRKAHAELEADLSWLLADPFGVQDTVGSLLKLSTCPEGAREPD</sequence>
<evidence type="ECO:0000313" key="2">
    <source>
        <dbReference type="Proteomes" id="UP001178507"/>
    </source>
</evidence>
<dbReference type="Proteomes" id="UP001178507">
    <property type="component" value="Unassembled WGS sequence"/>
</dbReference>
<protein>
    <submittedName>
        <fullName evidence="1">Uncharacterized protein</fullName>
    </submittedName>
</protein>
<organism evidence="1 2">
    <name type="scientific">Effrenium voratum</name>
    <dbReference type="NCBI Taxonomy" id="2562239"/>
    <lineage>
        <taxon>Eukaryota</taxon>
        <taxon>Sar</taxon>
        <taxon>Alveolata</taxon>
        <taxon>Dinophyceae</taxon>
        <taxon>Suessiales</taxon>
        <taxon>Symbiodiniaceae</taxon>
        <taxon>Effrenium</taxon>
    </lineage>
</organism>
<gene>
    <name evidence="1" type="ORF">EVOR1521_LOCUS19894</name>
</gene>
<proteinExistence type="predicted"/>